<organism evidence="3 4">
    <name type="scientific">Granulicatella adiacens ATCC 49175</name>
    <dbReference type="NCBI Taxonomy" id="638301"/>
    <lineage>
        <taxon>Bacteria</taxon>
        <taxon>Bacillati</taxon>
        <taxon>Bacillota</taxon>
        <taxon>Bacilli</taxon>
        <taxon>Lactobacillales</taxon>
        <taxon>Carnobacteriaceae</taxon>
        <taxon>Granulicatella</taxon>
    </lineage>
</organism>
<name>C8NG63_9LACT</name>
<dbReference type="EMBL" id="ACKZ01000016">
    <property type="protein sequence ID" value="EEW37549.1"/>
    <property type="molecule type" value="Genomic_DNA"/>
</dbReference>
<keyword evidence="4" id="KW-1185">Reference proteome</keyword>
<evidence type="ECO:0000313" key="3">
    <source>
        <dbReference type="EMBL" id="EEW37549.1"/>
    </source>
</evidence>
<dbReference type="AlphaFoldDB" id="C8NG63"/>
<feature type="transmembrane region" description="Helical" evidence="2">
    <location>
        <begin position="21"/>
        <end position="42"/>
    </location>
</feature>
<dbReference type="GeneID" id="78412757"/>
<evidence type="ECO:0000256" key="2">
    <source>
        <dbReference type="SAM" id="Phobius"/>
    </source>
</evidence>
<evidence type="ECO:0000256" key="1">
    <source>
        <dbReference type="SAM" id="Coils"/>
    </source>
</evidence>
<comment type="caution">
    <text evidence="3">The sequence shown here is derived from an EMBL/GenBank/DDBJ whole genome shotgun (WGS) entry which is preliminary data.</text>
</comment>
<keyword evidence="2" id="KW-1133">Transmembrane helix</keyword>
<accession>C8NG63</accession>
<gene>
    <name evidence="3" type="ORF">HMPREF0444_0908</name>
</gene>
<keyword evidence="2" id="KW-0812">Transmembrane</keyword>
<proteinExistence type="predicted"/>
<reference evidence="3 4" key="1">
    <citation type="submission" date="2009-08" db="EMBL/GenBank/DDBJ databases">
        <authorList>
            <person name="Muzny D."/>
            <person name="Qin X."/>
            <person name="Deng J."/>
            <person name="Jiang H."/>
            <person name="Liu Y."/>
            <person name="Qu J."/>
            <person name="Song X.-Z."/>
            <person name="Zhang L."/>
            <person name="Thornton R."/>
            <person name="Coyle M."/>
            <person name="Francisco L."/>
            <person name="Jackson L."/>
            <person name="Javaid M."/>
            <person name="Korchina V."/>
            <person name="Kovar C."/>
            <person name="Mata R."/>
            <person name="Mathew T."/>
            <person name="Ngo R."/>
            <person name="Nguyen L."/>
            <person name="Nguyen N."/>
            <person name="Okwuonu G."/>
            <person name="Ongeri F."/>
            <person name="Pham C."/>
            <person name="Simmons D."/>
            <person name="Wilczek-Boney K."/>
            <person name="Hale W."/>
            <person name="Jakkamsetti A."/>
            <person name="Pham P."/>
            <person name="Ruth R."/>
            <person name="San Lucas F."/>
            <person name="Warren J."/>
            <person name="Zhang J."/>
            <person name="Zhao Z."/>
            <person name="Zhou C."/>
            <person name="Zhu D."/>
            <person name="Lee S."/>
            <person name="Bess C."/>
            <person name="Blankenburg K."/>
            <person name="Forbes L."/>
            <person name="Fu Q."/>
            <person name="Gubbala S."/>
            <person name="Hirani K."/>
            <person name="Jayaseelan J.C."/>
            <person name="Lara F."/>
            <person name="Munidasa M."/>
            <person name="Palculict T."/>
            <person name="Patil S."/>
            <person name="Pu L.-L."/>
            <person name="Saada N."/>
            <person name="Tang L."/>
            <person name="Weissenberger G."/>
            <person name="Zhu Y."/>
            <person name="Hemphill L."/>
            <person name="Shang Y."/>
            <person name="Youmans B."/>
            <person name="Ayvaz T."/>
            <person name="Ross M."/>
            <person name="Santibanez J."/>
            <person name="Aqrawi P."/>
            <person name="Gross S."/>
            <person name="Joshi V."/>
            <person name="Fowler G."/>
            <person name="Nazareth L."/>
            <person name="Reid J."/>
            <person name="Worley K."/>
            <person name="Petrosino J."/>
            <person name="Highlander S."/>
            <person name="Gibbs R."/>
        </authorList>
    </citation>
    <scope>NUCLEOTIDE SEQUENCE [LARGE SCALE GENOMIC DNA]</scope>
    <source>
        <strain evidence="3 4">ATCC 49175</strain>
    </source>
</reference>
<dbReference type="STRING" id="638301.HMPREF0444_0908"/>
<dbReference type="HOGENOM" id="CLU_2493533_0_0_9"/>
<sequence>MSNSGKNFQRTFNQYVRRNQGWVFIILTLVILFLSVFIFRSFSKTTSTPLENYQDQMTKMQEQINSQAEKIQLLEEQIKKLQENTN</sequence>
<dbReference type="Proteomes" id="UP000005926">
    <property type="component" value="Unassembled WGS sequence"/>
</dbReference>
<protein>
    <submittedName>
        <fullName evidence="3">Uncharacterized protein</fullName>
    </submittedName>
</protein>
<keyword evidence="2" id="KW-0472">Membrane</keyword>
<evidence type="ECO:0000313" key="4">
    <source>
        <dbReference type="Proteomes" id="UP000005926"/>
    </source>
</evidence>
<feature type="coiled-coil region" evidence="1">
    <location>
        <begin position="50"/>
        <end position="84"/>
    </location>
</feature>
<keyword evidence="1" id="KW-0175">Coiled coil</keyword>
<dbReference type="RefSeq" id="WP_005606913.1">
    <property type="nucleotide sequence ID" value="NZ_CP102283.1"/>
</dbReference>